<dbReference type="OrthoDB" id="5596743at2759"/>
<dbReference type="Proteomes" id="UP000256645">
    <property type="component" value="Unassembled WGS sequence"/>
</dbReference>
<keyword evidence="1" id="KW-0732">Signal</keyword>
<name>A0A3D8S9B3_9HELO</name>
<evidence type="ECO:0000313" key="2">
    <source>
        <dbReference type="EMBL" id="RDW82873.1"/>
    </source>
</evidence>
<dbReference type="STRING" id="1849047.A0A3D8S9B3"/>
<evidence type="ECO:0000256" key="1">
    <source>
        <dbReference type="SAM" id="SignalP"/>
    </source>
</evidence>
<organism evidence="2 3">
    <name type="scientific">Coleophoma cylindrospora</name>
    <dbReference type="NCBI Taxonomy" id="1849047"/>
    <lineage>
        <taxon>Eukaryota</taxon>
        <taxon>Fungi</taxon>
        <taxon>Dikarya</taxon>
        <taxon>Ascomycota</taxon>
        <taxon>Pezizomycotina</taxon>
        <taxon>Leotiomycetes</taxon>
        <taxon>Helotiales</taxon>
        <taxon>Dermateaceae</taxon>
        <taxon>Coleophoma</taxon>
    </lineage>
</organism>
<keyword evidence="3" id="KW-1185">Reference proteome</keyword>
<accession>A0A3D8S9B3</accession>
<dbReference type="AlphaFoldDB" id="A0A3D8S9B3"/>
<proteinExistence type="predicted"/>
<dbReference type="EMBL" id="PDLM01000003">
    <property type="protein sequence ID" value="RDW82873.1"/>
    <property type="molecule type" value="Genomic_DNA"/>
</dbReference>
<sequence>MKSVLSLLLVAAVGISAGPTQLAIRATQVLSASGLPDCSAFLAATYTPSAVTSTVTETAFASTAVSPTLATVTGTATDLTTTTVTGTTTVSELITQIDGQLTTVVLKRGVATSTPSVPAYASACSGAVRYSSACQCIGVSVFARTVTAATPTTTVTVTQTSSVTNTDAQTATESTTITSVTVISTKATVTSISTATTTTACVPSPTSFYLKVSGGPYNGHYLYLPGNMQLSTAQNVGYTASLSTAMVFNLDTNGNIYISDRYAATSFFLSSSSQYWSIQFMTKSTVSTTGRVLVPCSVVWPNLQCSPSNGAVTYNTIFTYPSPNVAMGIGSPSYNFPTASTVTLTVIPVSGCGAPTL</sequence>
<feature type="chain" id="PRO_5017747574" evidence="1">
    <location>
        <begin position="18"/>
        <end position="357"/>
    </location>
</feature>
<feature type="signal peptide" evidence="1">
    <location>
        <begin position="1"/>
        <end position="17"/>
    </location>
</feature>
<protein>
    <submittedName>
        <fullName evidence="2">Uncharacterized protein</fullName>
    </submittedName>
</protein>
<evidence type="ECO:0000313" key="3">
    <source>
        <dbReference type="Proteomes" id="UP000256645"/>
    </source>
</evidence>
<reference evidence="2 3" key="1">
    <citation type="journal article" date="2018" name="IMA Fungus">
        <title>IMA Genome-F 9: Draft genome sequence of Annulohypoxylon stygium, Aspergillus mulundensis, Berkeleyomyces basicola (syn. Thielaviopsis basicola), Ceratocystis smalleyi, two Cercospora beticola strains, Coleophoma cylindrospora, Fusarium fracticaudum, Phialophora cf. hyalina, and Morchella septimelata.</title>
        <authorList>
            <person name="Wingfield B.D."/>
            <person name="Bills G.F."/>
            <person name="Dong Y."/>
            <person name="Huang W."/>
            <person name="Nel W.J."/>
            <person name="Swalarsk-Parry B.S."/>
            <person name="Vaghefi N."/>
            <person name="Wilken P.M."/>
            <person name="An Z."/>
            <person name="de Beer Z.W."/>
            <person name="De Vos L."/>
            <person name="Chen L."/>
            <person name="Duong T.A."/>
            <person name="Gao Y."/>
            <person name="Hammerbacher A."/>
            <person name="Kikkert J.R."/>
            <person name="Li Y."/>
            <person name="Li H."/>
            <person name="Li K."/>
            <person name="Li Q."/>
            <person name="Liu X."/>
            <person name="Ma X."/>
            <person name="Naidoo K."/>
            <person name="Pethybridge S.J."/>
            <person name="Sun J."/>
            <person name="Steenkamp E.T."/>
            <person name="van der Nest M.A."/>
            <person name="van Wyk S."/>
            <person name="Wingfield M.J."/>
            <person name="Xiong C."/>
            <person name="Yue Q."/>
            <person name="Zhang X."/>
        </authorList>
    </citation>
    <scope>NUCLEOTIDE SEQUENCE [LARGE SCALE GENOMIC DNA]</scope>
    <source>
        <strain evidence="2 3">BP6252</strain>
    </source>
</reference>
<comment type="caution">
    <text evidence="2">The sequence shown here is derived from an EMBL/GenBank/DDBJ whole genome shotgun (WGS) entry which is preliminary data.</text>
</comment>
<gene>
    <name evidence="2" type="ORF">BP6252_03985</name>
</gene>